<evidence type="ECO:0000256" key="1">
    <source>
        <dbReference type="SAM" id="MobiDB-lite"/>
    </source>
</evidence>
<keyword evidence="3" id="KW-1185">Reference proteome</keyword>
<accession>A0ABD2L7F9</accession>
<dbReference type="Proteomes" id="UP001620626">
    <property type="component" value="Unassembled WGS sequence"/>
</dbReference>
<proteinExistence type="predicted"/>
<name>A0ABD2L7F9_9BILA</name>
<sequence length="298" mass="33412">MTTANPEGRVTPKKSLAHCLRVVEMVDAHAAQFPPPSYCLGIPINPNTTDGREATHAHLSYVSSRLPMNYFLIKNYLNSIEGRLNEDKENEWRRNFLQQNIEHPDPTPPNDEIDIKQEPEDEELSDQMDFDPGPPALLAPQPNGMIGLHPPPLWPMELAQPPPFPQPMGFLPLMGIPPPMQFVPLFANPPFPIPYPPARNPYPPQPLPQPVPIHPHPRPLFGAFPAPPLNPNPHGYAPIAPHGQNGAFRQQIGHQPRWRDRFRPPTPGVVRLPPPPEPPNLRRWHDRHDEPPPPGVGA</sequence>
<dbReference type="EMBL" id="JBICBT010000528">
    <property type="protein sequence ID" value="KAL3110847.1"/>
    <property type="molecule type" value="Genomic_DNA"/>
</dbReference>
<dbReference type="AlphaFoldDB" id="A0ABD2L7F9"/>
<feature type="region of interest" description="Disordered" evidence="1">
    <location>
        <begin position="242"/>
        <end position="298"/>
    </location>
</feature>
<gene>
    <name evidence="2" type="ORF">niasHT_014784</name>
</gene>
<protein>
    <submittedName>
        <fullName evidence="2">Uncharacterized protein</fullName>
    </submittedName>
</protein>
<comment type="caution">
    <text evidence="2">The sequence shown here is derived from an EMBL/GenBank/DDBJ whole genome shotgun (WGS) entry which is preliminary data.</text>
</comment>
<evidence type="ECO:0000313" key="3">
    <source>
        <dbReference type="Proteomes" id="UP001620626"/>
    </source>
</evidence>
<organism evidence="2 3">
    <name type="scientific">Heterodera trifolii</name>
    <dbReference type="NCBI Taxonomy" id="157864"/>
    <lineage>
        <taxon>Eukaryota</taxon>
        <taxon>Metazoa</taxon>
        <taxon>Ecdysozoa</taxon>
        <taxon>Nematoda</taxon>
        <taxon>Chromadorea</taxon>
        <taxon>Rhabditida</taxon>
        <taxon>Tylenchina</taxon>
        <taxon>Tylenchomorpha</taxon>
        <taxon>Tylenchoidea</taxon>
        <taxon>Heteroderidae</taxon>
        <taxon>Heteroderinae</taxon>
        <taxon>Heterodera</taxon>
    </lineage>
</organism>
<evidence type="ECO:0000313" key="2">
    <source>
        <dbReference type="EMBL" id="KAL3110847.1"/>
    </source>
</evidence>
<feature type="compositionally biased region" description="Pro residues" evidence="1">
    <location>
        <begin position="264"/>
        <end position="279"/>
    </location>
</feature>
<reference evidence="2 3" key="1">
    <citation type="submission" date="2024-10" db="EMBL/GenBank/DDBJ databases">
        <authorList>
            <person name="Kim D."/>
        </authorList>
    </citation>
    <scope>NUCLEOTIDE SEQUENCE [LARGE SCALE GENOMIC DNA]</scope>
    <source>
        <strain evidence="2">BH-2024</strain>
    </source>
</reference>